<dbReference type="InterPro" id="IPR000515">
    <property type="entry name" value="MetI-like"/>
</dbReference>
<dbReference type="Proteomes" id="UP000823868">
    <property type="component" value="Unassembled WGS sequence"/>
</dbReference>
<dbReference type="Gene3D" id="1.10.3720.10">
    <property type="entry name" value="MetI-like"/>
    <property type="match status" value="1"/>
</dbReference>
<sequence length="284" mass="30422">MRKNSGIAEVWRRLKKNKTAMLGLAILMIFLVFIVFADFIADYQDMAIAQDYANALAAPSAEHWFGTDEYGRDIFARVIHGGRYSLLLGIATTAVSILVASIIGAATAYYGGLVDSIVMRILDMFMGIPLLLLAITIAAALGSGLRNLAIALIISLIPSFTRVIRSVILNISGSDYIEAAKAYGTSDLRIIASQMIPNAIGPIIVQATMSVANVILSATALSYLGMGMQPPTPEWGAMLSDGKEFMRYSPYVVTFPGLAIALSALSLNLLGDGLRDALDPKLKN</sequence>
<dbReference type="AlphaFoldDB" id="A0A9D1Y8M2"/>
<organism evidence="9 10">
    <name type="scientific">Candidatus Flavonifractor merdigallinarum</name>
    <dbReference type="NCBI Taxonomy" id="2838589"/>
    <lineage>
        <taxon>Bacteria</taxon>
        <taxon>Bacillati</taxon>
        <taxon>Bacillota</taxon>
        <taxon>Clostridia</taxon>
        <taxon>Eubacteriales</taxon>
        <taxon>Oscillospiraceae</taxon>
        <taxon>Flavonifractor</taxon>
    </lineage>
</organism>
<evidence type="ECO:0000313" key="10">
    <source>
        <dbReference type="Proteomes" id="UP000823868"/>
    </source>
</evidence>
<protein>
    <submittedName>
        <fullName evidence="9">ABC transporter permease</fullName>
    </submittedName>
</protein>
<proteinExistence type="inferred from homology"/>
<dbReference type="GO" id="GO:0055085">
    <property type="term" value="P:transmembrane transport"/>
    <property type="evidence" value="ECO:0007669"/>
    <property type="project" value="InterPro"/>
</dbReference>
<dbReference type="Pfam" id="PF12911">
    <property type="entry name" value="OppC_N"/>
    <property type="match status" value="1"/>
</dbReference>
<evidence type="ECO:0000259" key="8">
    <source>
        <dbReference type="PROSITE" id="PS50928"/>
    </source>
</evidence>
<evidence type="ECO:0000256" key="6">
    <source>
        <dbReference type="ARBA" id="ARBA00023136"/>
    </source>
</evidence>
<reference evidence="9" key="1">
    <citation type="journal article" date="2021" name="PeerJ">
        <title>Extensive microbial diversity within the chicken gut microbiome revealed by metagenomics and culture.</title>
        <authorList>
            <person name="Gilroy R."/>
            <person name="Ravi A."/>
            <person name="Getino M."/>
            <person name="Pursley I."/>
            <person name="Horton D.L."/>
            <person name="Alikhan N.F."/>
            <person name="Baker D."/>
            <person name="Gharbi K."/>
            <person name="Hall N."/>
            <person name="Watson M."/>
            <person name="Adriaenssens E.M."/>
            <person name="Foster-Nyarko E."/>
            <person name="Jarju S."/>
            <person name="Secka A."/>
            <person name="Antonio M."/>
            <person name="Oren A."/>
            <person name="Chaudhuri R.R."/>
            <person name="La Ragione R."/>
            <person name="Hildebrand F."/>
            <person name="Pallen M.J."/>
        </authorList>
    </citation>
    <scope>NUCLEOTIDE SEQUENCE</scope>
    <source>
        <strain evidence="9">ChiBcec16_6824</strain>
    </source>
</reference>
<dbReference type="InterPro" id="IPR050366">
    <property type="entry name" value="BP-dependent_transpt_permease"/>
</dbReference>
<name>A0A9D1Y8M2_9FIRM</name>
<dbReference type="PROSITE" id="PS50928">
    <property type="entry name" value="ABC_TM1"/>
    <property type="match status" value="1"/>
</dbReference>
<dbReference type="GO" id="GO:0005886">
    <property type="term" value="C:plasma membrane"/>
    <property type="evidence" value="ECO:0007669"/>
    <property type="project" value="UniProtKB-SubCell"/>
</dbReference>
<reference evidence="9" key="2">
    <citation type="submission" date="2021-04" db="EMBL/GenBank/DDBJ databases">
        <authorList>
            <person name="Gilroy R."/>
        </authorList>
    </citation>
    <scope>NUCLEOTIDE SEQUENCE</scope>
    <source>
        <strain evidence="9">ChiBcec16_6824</strain>
    </source>
</reference>
<dbReference type="EMBL" id="DXDX01000073">
    <property type="protein sequence ID" value="HIY21042.1"/>
    <property type="molecule type" value="Genomic_DNA"/>
</dbReference>
<feature type="transmembrane region" description="Helical" evidence="7">
    <location>
        <begin position="248"/>
        <end position="271"/>
    </location>
</feature>
<comment type="similarity">
    <text evidence="7">Belongs to the binding-protein-dependent transport system permease family.</text>
</comment>
<dbReference type="PANTHER" id="PTHR43386">
    <property type="entry name" value="OLIGOPEPTIDE TRANSPORT SYSTEM PERMEASE PROTEIN APPC"/>
    <property type="match status" value="1"/>
</dbReference>
<evidence type="ECO:0000313" key="9">
    <source>
        <dbReference type="EMBL" id="HIY21042.1"/>
    </source>
</evidence>
<gene>
    <name evidence="9" type="ORF">H9841_03955</name>
</gene>
<feature type="domain" description="ABC transmembrane type-1" evidence="8">
    <location>
        <begin position="82"/>
        <end position="271"/>
    </location>
</feature>
<evidence type="ECO:0000256" key="2">
    <source>
        <dbReference type="ARBA" id="ARBA00022448"/>
    </source>
</evidence>
<evidence type="ECO:0000256" key="7">
    <source>
        <dbReference type="RuleBase" id="RU363032"/>
    </source>
</evidence>
<comment type="caution">
    <text evidence="9">The sequence shown here is derived from an EMBL/GenBank/DDBJ whole genome shotgun (WGS) entry which is preliminary data.</text>
</comment>
<keyword evidence="2 7" id="KW-0813">Transport</keyword>
<keyword evidence="5 7" id="KW-1133">Transmembrane helix</keyword>
<comment type="subcellular location">
    <subcellularLocation>
        <location evidence="1 7">Cell membrane</location>
        <topology evidence="1 7">Multi-pass membrane protein</topology>
    </subcellularLocation>
</comment>
<accession>A0A9D1Y8M2</accession>
<keyword evidence="4 7" id="KW-0812">Transmembrane</keyword>
<keyword evidence="3" id="KW-1003">Cell membrane</keyword>
<dbReference type="Pfam" id="PF00528">
    <property type="entry name" value="BPD_transp_1"/>
    <property type="match status" value="1"/>
</dbReference>
<feature type="transmembrane region" description="Helical" evidence="7">
    <location>
        <begin position="203"/>
        <end position="228"/>
    </location>
</feature>
<dbReference type="InterPro" id="IPR025966">
    <property type="entry name" value="OppC_N"/>
</dbReference>
<evidence type="ECO:0000256" key="1">
    <source>
        <dbReference type="ARBA" id="ARBA00004651"/>
    </source>
</evidence>
<dbReference type="SUPFAM" id="SSF161098">
    <property type="entry name" value="MetI-like"/>
    <property type="match status" value="1"/>
</dbReference>
<evidence type="ECO:0000256" key="4">
    <source>
        <dbReference type="ARBA" id="ARBA00022692"/>
    </source>
</evidence>
<dbReference type="CDD" id="cd06261">
    <property type="entry name" value="TM_PBP2"/>
    <property type="match status" value="1"/>
</dbReference>
<feature type="transmembrane region" description="Helical" evidence="7">
    <location>
        <begin position="121"/>
        <end position="141"/>
    </location>
</feature>
<keyword evidence="6 7" id="KW-0472">Membrane</keyword>
<dbReference type="PANTHER" id="PTHR43386:SF1">
    <property type="entry name" value="D,D-DIPEPTIDE TRANSPORT SYSTEM PERMEASE PROTEIN DDPC-RELATED"/>
    <property type="match status" value="1"/>
</dbReference>
<evidence type="ECO:0000256" key="5">
    <source>
        <dbReference type="ARBA" id="ARBA00022989"/>
    </source>
</evidence>
<feature type="transmembrane region" description="Helical" evidence="7">
    <location>
        <begin position="86"/>
        <end position="109"/>
    </location>
</feature>
<evidence type="ECO:0000256" key="3">
    <source>
        <dbReference type="ARBA" id="ARBA00022475"/>
    </source>
</evidence>
<dbReference type="InterPro" id="IPR035906">
    <property type="entry name" value="MetI-like_sf"/>
</dbReference>
<feature type="transmembrane region" description="Helical" evidence="7">
    <location>
        <begin position="21"/>
        <end position="41"/>
    </location>
</feature>
<feature type="transmembrane region" description="Helical" evidence="7">
    <location>
        <begin position="147"/>
        <end position="164"/>
    </location>
</feature>